<dbReference type="Pfam" id="PF03171">
    <property type="entry name" value="2OG-FeII_Oxy"/>
    <property type="match status" value="1"/>
</dbReference>
<dbReference type="SUPFAM" id="SSF51197">
    <property type="entry name" value="Clavaminate synthase-like"/>
    <property type="match status" value="1"/>
</dbReference>
<evidence type="ECO:0000256" key="3">
    <source>
        <dbReference type="ARBA" id="ARBA00023004"/>
    </source>
</evidence>
<dbReference type="Gene3D" id="2.60.120.330">
    <property type="entry name" value="B-lactam Antibiotic, Isopenicillin N Synthase, Chain"/>
    <property type="match status" value="1"/>
</dbReference>
<reference evidence="5" key="1">
    <citation type="submission" date="2018-02" db="EMBL/GenBank/DDBJ databases">
        <authorList>
            <person name="Cohen D.B."/>
            <person name="Kent A.D."/>
        </authorList>
    </citation>
    <scope>NUCLEOTIDE SEQUENCE</scope>
</reference>
<dbReference type="EMBL" id="OIVN01002226">
    <property type="protein sequence ID" value="SPD01829.1"/>
    <property type="molecule type" value="Genomic_DNA"/>
</dbReference>
<dbReference type="GO" id="GO:0031418">
    <property type="term" value="F:L-ascorbic acid binding"/>
    <property type="evidence" value="ECO:0007669"/>
    <property type="project" value="UniProtKB-KW"/>
</dbReference>
<keyword evidence="1" id="KW-0479">Metal-binding</keyword>
<dbReference type="InterPro" id="IPR050295">
    <property type="entry name" value="Plant_2OG-oxidoreductases"/>
</dbReference>
<dbReference type="InterPro" id="IPR005123">
    <property type="entry name" value="Oxoglu/Fe-dep_dioxygenase_dom"/>
</dbReference>
<dbReference type="InterPro" id="IPR027443">
    <property type="entry name" value="IPNS-like_sf"/>
</dbReference>
<dbReference type="PANTHER" id="PTHR47991">
    <property type="entry name" value="OXOGLUTARATE/IRON-DEPENDENT DIOXYGENASE"/>
    <property type="match status" value="1"/>
</dbReference>
<evidence type="ECO:0000256" key="2">
    <source>
        <dbReference type="ARBA" id="ARBA00022896"/>
    </source>
</evidence>
<sequence length="173" mass="19029">MRGISKSLKLEESYIQKAMDLDLGSQLLVANLYPPCPRPEDTIGLPPHTDHGLLTLLIQNELPGLQVMHNGKWVSVNAPPNSFLVNTGDHMEILTNGIYKSVIHRAVVNNKATRISIGTAHGPPLDTVVSPASKLVDCESHGPAYRGINYREYLELQQSKKLDGKSCLDLVRI</sequence>
<dbReference type="GO" id="GO:0046872">
    <property type="term" value="F:metal ion binding"/>
    <property type="evidence" value="ECO:0007669"/>
    <property type="project" value="UniProtKB-KW"/>
</dbReference>
<keyword evidence="3" id="KW-0408">Iron</keyword>
<keyword evidence="2" id="KW-0847">Vitamin C</keyword>
<dbReference type="InterPro" id="IPR044861">
    <property type="entry name" value="IPNS-like_FE2OG_OXY"/>
</dbReference>
<dbReference type="PRINTS" id="PR00682">
    <property type="entry name" value="IPNSYNTHASE"/>
</dbReference>
<accession>A0A2N9GQY0</accession>
<evidence type="ECO:0000259" key="4">
    <source>
        <dbReference type="PROSITE" id="PS51471"/>
    </source>
</evidence>
<name>A0A2N9GQY0_FAGSY</name>
<evidence type="ECO:0000313" key="5">
    <source>
        <dbReference type="EMBL" id="SPD01829.1"/>
    </source>
</evidence>
<dbReference type="AlphaFoldDB" id="A0A2N9GQY0"/>
<feature type="domain" description="Fe2OG dioxygenase" evidence="4">
    <location>
        <begin position="23"/>
        <end position="123"/>
    </location>
</feature>
<organism evidence="5">
    <name type="scientific">Fagus sylvatica</name>
    <name type="common">Beechnut</name>
    <dbReference type="NCBI Taxonomy" id="28930"/>
    <lineage>
        <taxon>Eukaryota</taxon>
        <taxon>Viridiplantae</taxon>
        <taxon>Streptophyta</taxon>
        <taxon>Embryophyta</taxon>
        <taxon>Tracheophyta</taxon>
        <taxon>Spermatophyta</taxon>
        <taxon>Magnoliopsida</taxon>
        <taxon>eudicotyledons</taxon>
        <taxon>Gunneridae</taxon>
        <taxon>Pentapetalae</taxon>
        <taxon>rosids</taxon>
        <taxon>fabids</taxon>
        <taxon>Fagales</taxon>
        <taxon>Fagaceae</taxon>
        <taxon>Fagus</taxon>
    </lineage>
</organism>
<protein>
    <recommendedName>
        <fullName evidence="4">Fe2OG dioxygenase domain-containing protein</fullName>
    </recommendedName>
</protein>
<proteinExistence type="predicted"/>
<gene>
    <name evidence="5" type="ORF">FSB_LOCUS29711</name>
</gene>
<dbReference type="PROSITE" id="PS51471">
    <property type="entry name" value="FE2OG_OXY"/>
    <property type="match status" value="1"/>
</dbReference>
<evidence type="ECO:0000256" key="1">
    <source>
        <dbReference type="ARBA" id="ARBA00022723"/>
    </source>
</evidence>
<dbReference type="FunFam" id="2.60.120.330:FF:000154">
    <property type="entry name" value="Uncharacterized protein"/>
    <property type="match status" value="1"/>
</dbReference>